<gene>
    <name evidence="2" type="ORF">GPY48_02425</name>
</gene>
<accession>A0ABX0AH76</accession>
<keyword evidence="3" id="KW-1185">Reference proteome</keyword>
<dbReference type="InterPro" id="IPR041157">
    <property type="entry name" value="PUD1/2"/>
</dbReference>
<comment type="caution">
    <text evidence="2">The sequence shown here is derived from an EMBL/GenBank/DDBJ whole genome shotgun (WGS) entry which is preliminary data.</text>
</comment>
<name>A0ABX0AH76_9GAMM</name>
<dbReference type="Pfam" id="PF18457">
    <property type="entry name" value="PUD1_2"/>
    <property type="match status" value="1"/>
</dbReference>
<organism evidence="2 3">
    <name type="scientific">Photorhabdus bodei</name>
    <dbReference type="NCBI Taxonomy" id="2029681"/>
    <lineage>
        <taxon>Bacteria</taxon>
        <taxon>Pseudomonadati</taxon>
        <taxon>Pseudomonadota</taxon>
        <taxon>Gammaproteobacteria</taxon>
        <taxon>Enterobacterales</taxon>
        <taxon>Morganellaceae</taxon>
        <taxon>Photorhabdus</taxon>
    </lineage>
</organism>
<evidence type="ECO:0000259" key="1">
    <source>
        <dbReference type="Pfam" id="PF18457"/>
    </source>
</evidence>
<reference evidence="2 3" key="1">
    <citation type="submission" date="2019-12" db="EMBL/GenBank/DDBJ databases">
        <title>Engineering Photorhabdus to improve their lethality against agricultural pests.</title>
        <authorList>
            <person name="Machado R.A.R."/>
        </authorList>
    </citation>
    <scope>NUCLEOTIDE SEQUENCE [LARGE SCALE GENOMIC DNA]</scope>
    <source>
        <strain evidence="2 3">M-CN4</strain>
    </source>
</reference>
<dbReference type="Gene3D" id="2.60.40.3820">
    <property type="match status" value="1"/>
</dbReference>
<evidence type="ECO:0000313" key="2">
    <source>
        <dbReference type="EMBL" id="NDL02157.1"/>
    </source>
</evidence>
<dbReference type="RefSeq" id="WP_162119913.1">
    <property type="nucleotide sequence ID" value="NZ_CAWPJS010000003.1"/>
</dbReference>
<sequence>MSDNNQDVEYGIRTEQRQASVKIINNTGKEIISYAIRHHYSSVYKNPYNKDEIIQPASGLKLLSGDSRDTAIKNINAINKLKPECKSKEEMLVDYNIGVATTGTDWWIIMWVEKDGGKENIYVSTPNNFRGILDYLEERVRSFNNAIPATEMIHKVGKTLVDMVFNDQKTDGYKMFTLRDEDSIKYKNPEYVSIVLGESNGKRIVDFIARSGHASTNAMRTEKIHLQEK</sequence>
<dbReference type="EMBL" id="WSFC01000003">
    <property type="protein sequence ID" value="NDL02157.1"/>
    <property type="molecule type" value="Genomic_DNA"/>
</dbReference>
<proteinExistence type="predicted"/>
<evidence type="ECO:0000313" key="3">
    <source>
        <dbReference type="Proteomes" id="UP000466619"/>
    </source>
</evidence>
<dbReference type="Proteomes" id="UP000466619">
    <property type="component" value="Unassembled WGS sequence"/>
</dbReference>
<protein>
    <recommendedName>
        <fullName evidence="1">Up-regulated in Daf-2 domain-containing protein</fullName>
    </recommendedName>
</protein>
<feature type="domain" description="Up-regulated in Daf-2" evidence="1">
    <location>
        <begin position="75"/>
        <end position="216"/>
    </location>
</feature>